<sequence>MNTPNFFNPDLYGRRHSVATIQQPLGVIPAHQVTEGFIHHRASLPNIFSPIVPSSSQSFHAPQLTWKQSSRRNSRNHYQDIASTKSSSSSSSPPLLLEFVDNDSEDANSNSSSLPAEDDYPIITDADLEAAKKDPNAIPRRQKLRFDGDVYTPKWVRYTGQLKEGYCDSCQPGKWLQLKNSAYWYHKQFYHGISSVSGRQFVEPLECRPADHDVIEGLCHQCHQFVAICNSKRKNSVLWYRHAHKCHIYDKPKTKTMKRSASATPTTHSKRTRQ</sequence>
<dbReference type="PANTHER" id="PTHR28125:SF3">
    <property type="entry name" value="TRANSCRIPTION REGULATOR RUA1 C-TERMINAL DOMAIN-CONTAINING PROTEIN"/>
    <property type="match status" value="1"/>
</dbReference>
<organism evidence="3 4">
    <name type="scientific">Apophysomyces ossiformis</name>
    <dbReference type="NCBI Taxonomy" id="679940"/>
    <lineage>
        <taxon>Eukaryota</taxon>
        <taxon>Fungi</taxon>
        <taxon>Fungi incertae sedis</taxon>
        <taxon>Mucoromycota</taxon>
        <taxon>Mucoromycotina</taxon>
        <taxon>Mucoromycetes</taxon>
        <taxon>Mucorales</taxon>
        <taxon>Mucorineae</taxon>
        <taxon>Mucoraceae</taxon>
        <taxon>Apophysomyces</taxon>
    </lineage>
</organism>
<name>A0A8H7ETF0_9FUNG</name>
<gene>
    <name evidence="3" type="ORF">EC973_008689</name>
</gene>
<comment type="caution">
    <text evidence="3">The sequence shown here is derived from an EMBL/GenBank/DDBJ whole genome shotgun (WGS) entry which is preliminary data.</text>
</comment>
<keyword evidence="4" id="KW-1185">Reference proteome</keyword>
<protein>
    <recommendedName>
        <fullName evidence="2">Transcription regulator Rua1 C-terminal domain-containing protein</fullName>
    </recommendedName>
</protein>
<evidence type="ECO:0000256" key="1">
    <source>
        <dbReference type="SAM" id="MobiDB-lite"/>
    </source>
</evidence>
<reference evidence="3" key="1">
    <citation type="submission" date="2020-01" db="EMBL/GenBank/DDBJ databases">
        <title>Genome Sequencing of Three Apophysomyces-Like Fungal Strains Confirms a Novel Fungal Genus in the Mucoromycota with divergent Burkholderia-like Endosymbiotic Bacteria.</title>
        <authorList>
            <person name="Stajich J.E."/>
            <person name="Macias A.M."/>
            <person name="Carter-House D."/>
            <person name="Lovett B."/>
            <person name="Kasson L.R."/>
            <person name="Berry K."/>
            <person name="Grigoriev I."/>
            <person name="Chang Y."/>
            <person name="Spatafora J."/>
            <person name="Kasson M.T."/>
        </authorList>
    </citation>
    <scope>NUCLEOTIDE SEQUENCE</scope>
    <source>
        <strain evidence="3">NRRL A-21654</strain>
    </source>
</reference>
<dbReference type="InterPro" id="IPR028012">
    <property type="entry name" value="Rua1_C"/>
</dbReference>
<evidence type="ECO:0000259" key="2">
    <source>
        <dbReference type="Pfam" id="PF14616"/>
    </source>
</evidence>
<dbReference type="OrthoDB" id="5595379at2759"/>
<feature type="compositionally biased region" description="Low complexity" evidence="1">
    <location>
        <begin position="86"/>
        <end position="97"/>
    </location>
</feature>
<dbReference type="EMBL" id="JABAYA010000078">
    <property type="protein sequence ID" value="KAF7726454.1"/>
    <property type="molecule type" value="Genomic_DNA"/>
</dbReference>
<dbReference type="Pfam" id="PF14616">
    <property type="entry name" value="Rua1_C"/>
    <property type="match status" value="1"/>
</dbReference>
<feature type="domain" description="Transcription regulator Rua1 C-terminal" evidence="2">
    <location>
        <begin position="149"/>
        <end position="247"/>
    </location>
</feature>
<evidence type="ECO:0000313" key="4">
    <source>
        <dbReference type="Proteomes" id="UP000605846"/>
    </source>
</evidence>
<accession>A0A8H7ETF0</accession>
<proteinExistence type="predicted"/>
<dbReference type="Proteomes" id="UP000605846">
    <property type="component" value="Unassembled WGS sequence"/>
</dbReference>
<feature type="region of interest" description="Disordered" evidence="1">
    <location>
        <begin position="254"/>
        <end position="274"/>
    </location>
</feature>
<feature type="region of interest" description="Disordered" evidence="1">
    <location>
        <begin position="62"/>
        <end position="97"/>
    </location>
</feature>
<dbReference type="AlphaFoldDB" id="A0A8H7ETF0"/>
<dbReference type="PANTHER" id="PTHR28125">
    <property type="entry name" value="MEIOTIC EXPRESSION UP-REGULATED PROTEIN 26"/>
    <property type="match status" value="1"/>
</dbReference>
<evidence type="ECO:0000313" key="3">
    <source>
        <dbReference type="EMBL" id="KAF7726454.1"/>
    </source>
</evidence>